<dbReference type="eggNOG" id="KOG2910">
    <property type="taxonomic scope" value="Eukaryota"/>
</dbReference>
<dbReference type="AlphaFoldDB" id="A0A0D2UHG7"/>
<dbReference type="Gene3D" id="1.10.287.1060">
    <property type="entry name" value="ESAT-6-like"/>
    <property type="match status" value="1"/>
</dbReference>
<dbReference type="InterPro" id="IPR005024">
    <property type="entry name" value="Snf7_fam"/>
</dbReference>
<dbReference type="GO" id="GO:0006900">
    <property type="term" value="P:vesicle budding from membrane"/>
    <property type="evidence" value="ECO:0007669"/>
    <property type="project" value="TreeGrafter"/>
</dbReference>
<comment type="subcellular location">
    <subcellularLocation>
        <location evidence="1">Endosome membrane</location>
    </subcellularLocation>
</comment>
<evidence type="ECO:0000256" key="6">
    <source>
        <dbReference type="ARBA" id="ARBA00023136"/>
    </source>
</evidence>
<dbReference type="InParanoid" id="A0A0D2UHG7"/>
<evidence type="ECO:0000256" key="4">
    <source>
        <dbReference type="ARBA" id="ARBA00022753"/>
    </source>
</evidence>
<dbReference type="GO" id="GO:0000815">
    <property type="term" value="C:ESCRT III complex"/>
    <property type="evidence" value="ECO:0007669"/>
    <property type="project" value="TreeGrafter"/>
</dbReference>
<protein>
    <recommendedName>
        <fullName evidence="10">Charged multivesicular body protein 6</fullName>
    </recommendedName>
</protein>
<dbReference type="GO" id="GO:0032511">
    <property type="term" value="P:late endosome to vacuole transport via multivesicular body sorting pathway"/>
    <property type="evidence" value="ECO:0007669"/>
    <property type="project" value="TreeGrafter"/>
</dbReference>
<evidence type="ECO:0000256" key="2">
    <source>
        <dbReference type="ARBA" id="ARBA00006190"/>
    </source>
</evidence>
<evidence type="ECO:0000256" key="3">
    <source>
        <dbReference type="ARBA" id="ARBA00022448"/>
    </source>
</evidence>
<proteinExistence type="inferred from homology"/>
<evidence type="ECO:0000313" key="8">
    <source>
        <dbReference type="EMBL" id="KJE94546.1"/>
    </source>
</evidence>
<keyword evidence="6" id="KW-0472">Membrane</keyword>
<comment type="similarity">
    <text evidence="2">Belongs to the SNF7 family.</text>
</comment>
<dbReference type="PANTHER" id="PTHR22761">
    <property type="entry name" value="CHARGED MULTIVESICULAR BODY PROTEIN"/>
    <property type="match status" value="1"/>
</dbReference>
<evidence type="ECO:0000313" key="9">
    <source>
        <dbReference type="Proteomes" id="UP000008743"/>
    </source>
</evidence>
<feature type="compositionally biased region" description="Polar residues" evidence="7">
    <location>
        <begin position="9"/>
        <end position="24"/>
    </location>
</feature>
<keyword evidence="9" id="KW-1185">Reference proteome</keyword>
<dbReference type="OMA" id="RAKQPAM"/>
<dbReference type="FunCoup" id="A0A0D2UHG7">
    <property type="interactions" value="288"/>
</dbReference>
<dbReference type="EMBL" id="KE346367">
    <property type="protein sequence ID" value="KJE94546.1"/>
    <property type="molecule type" value="Genomic_DNA"/>
</dbReference>
<dbReference type="PANTHER" id="PTHR22761:SF5">
    <property type="entry name" value="CHARGED MULTIVESICULAR BODY PROTEIN 6"/>
    <property type="match status" value="1"/>
</dbReference>
<feature type="region of interest" description="Disordered" evidence="7">
    <location>
        <begin position="185"/>
        <end position="217"/>
    </location>
</feature>
<dbReference type="Pfam" id="PF03357">
    <property type="entry name" value="Snf7"/>
    <property type="match status" value="1"/>
</dbReference>
<dbReference type="GO" id="GO:0015031">
    <property type="term" value="P:protein transport"/>
    <property type="evidence" value="ECO:0007669"/>
    <property type="project" value="UniProtKB-KW"/>
</dbReference>
<keyword evidence="4" id="KW-0967">Endosome</keyword>
<accession>A0A0D2UHG7</accession>
<name>A0A0D2UHG7_CAPO3</name>
<dbReference type="Gene3D" id="6.10.250.1710">
    <property type="match status" value="1"/>
</dbReference>
<dbReference type="STRING" id="595528.A0A0D2UHG7"/>
<dbReference type="OrthoDB" id="441172at2759"/>
<dbReference type="PhylomeDB" id="A0A0D2UHG7"/>
<evidence type="ECO:0000256" key="7">
    <source>
        <dbReference type="SAM" id="MobiDB-lite"/>
    </source>
</evidence>
<evidence type="ECO:0000256" key="1">
    <source>
        <dbReference type="ARBA" id="ARBA00004608"/>
    </source>
</evidence>
<reference evidence="9" key="1">
    <citation type="submission" date="2011-02" db="EMBL/GenBank/DDBJ databases">
        <title>The Genome Sequence of Capsaspora owczarzaki ATCC 30864.</title>
        <authorList>
            <person name="Russ C."/>
            <person name="Cuomo C."/>
            <person name="Burger G."/>
            <person name="Gray M.W."/>
            <person name="Holland P.W.H."/>
            <person name="King N."/>
            <person name="Lang F.B.F."/>
            <person name="Roger A.J."/>
            <person name="Ruiz-Trillo I."/>
            <person name="Young S.K."/>
            <person name="Zeng Q."/>
            <person name="Gargeya S."/>
            <person name="Alvarado L."/>
            <person name="Berlin A."/>
            <person name="Chapman S.B."/>
            <person name="Chen Z."/>
            <person name="Freedman E."/>
            <person name="Gellesch M."/>
            <person name="Goldberg J."/>
            <person name="Griggs A."/>
            <person name="Gujja S."/>
            <person name="Heilman E."/>
            <person name="Heiman D."/>
            <person name="Howarth C."/>
            <person name="Mehta T."/>
            <person name="Neiman D."/>
            <person name="Pearson M."/>
            <person name="Roberts A."/>
            <person name="Saif S."/>
            <person name="Shea T."/>
            <person name="Shenoy N."/>
            <person name="Sisk P."/>
            <person name="Stolte C."/>
            <person name="Sykes S."/>
            <person name="White J."/>
            <person name="Yandava C."/>
            <person name="Haas B."/>
            <person name="Nusbaum C."/>
            <person name="Birren B."/>
        </authorList>
    </citation>
    <scope>NUCLEOTIDE SEQUENCE</scope>
    <source>
        <strain evidence="9">ATCC 30864</strain>
    </source>
</reference>
<dbReference type="Proteomes" id="UP000008743">
    <property type="component" value="Unassembled WGS sequence"/>
</dbReference>
<feature type="region of interest" description="Disordered" evidence="7">
    <location>
        <begin position="1"/>
        <end position="28"/>
    </location>
</feature>
<evidence type="ECO:0008006" key="10">
    <source>
        <dbReference type="Google" id="ProtNLM"/>
    </source>
</evidence>
<evidence type="ECO:0000256" key="5">
    <source>
        <dbReference type="ARBA" id="ARBA00022927"/>
    </source>
</evidence>
<keyword evidence="3" id="KW-0813">Transport</keyword>
<dbReference type="GO" id="GO:0005771">
    <property type="term" value="C:multivesicular body"/>
    <property type="evidence" value="ECO:0007669"/>
    <property type="project" value="TreeGrafter"/>
</dbReference>
<gene>
    <name evidence="8" type="ORF">CAOG_008866</name>
</gene>
<sequence>MGGVFGKASSASTSSNGAKQQSRITPHDRAVLDLKKQRDNLKIYIHKIEAVLKREHELARTAVREGNKKKALLLLKRKRFQETLIERAEGQIQNVEELTASIEFAVVEQQVLAGIKAGTETLTELNNQMKLEDVERLMDDTQEAIAYQNEISEMLGTSLSEVDEAAVLAELEELEVASSAIQTAPDVPTHALPADSAASDAVQEAEEAGQPAGEMDGVLNSKTGDFALKGFLTC</sequence>
<keyword evidence="5" id="KW-0653">Protein transport</keyword>
<organism evidence="8 9">
    <name type="scientific">Capsaspora owczarzaki (strain ATCC 30864)</name>
    <dbReference type="NCBI Taxonomy" id="595528"/>
    <lineage>
        <taxon>Eukaryota</taxon>
        <taxon>Filasterea</taxon>
        <taxon>Capsaspora</taxon>
    </lineage>
</organism>